<feature type="region of interest" description="Disordered" evidence="6">
    <location>
        <begin position="1536"/>
        <end position="1763"/>
    </location>
</feature>
<dbReference type="GO" id="GO:0003723">
    <property type="term" value="F:RNA binding"/>
    <property type="evidence" value="ECO:0007669"/>
    <property type="project" value="UniProtKB-KW"/>
</dbReference>
<feature type="compositionally biased region" description="Polar residues" evidence="6">
    <location>
        <begin position="486"/>
        <end position="496"/>
    </location>
</feature>
<feature type="compositionally biased region" description="Low complexity" evidence="6">
    <location>
        <begin position="1014"/>
        <end position="1033"/>
    </location>
</feature>
<name>A0A9W7TIF8_TRIRA</name>
<evidence type="ECO:0000313" key="10">
    <source>
        <dbReference type="Proteomes" id="UP001059041"/>
    </source>
</evidence>
<feature type="region of interest" description="Disordered" evidence="6">
    <location>
        <begin position="287"/>
        <end position="321"/>
    </location>
</feature>
<dbReference type="GO" id="GO:0005829">
    <property type="term" value="C:cytosol"/>
    <property type="evidence" value="ECO:0007669"/>
    <property type="project" value="UniProtKB-ARBA"/>
</dbReference>
<evidence type="ECO:0000256" key="1">
    <source>
        <dbReference type="ARBA" id="ARBA00007302"/>
    </source>
</evidence>
<dbReference type="InterPro" id="IPR032226">
    <property type="entry name" value="TNRC6_PABC-bd"/>
</dbReference>
<evidence type="ECO:0000256" key="5">
    <source>
        <dbReference type="ARBA" id="ARBA00023158"/>
    </source>
</evidence>
<dbReference type="GO" id="GO:0000932">
    <property type="term" value="C:P-body"/>
    <property type="evidence" value="ECO:0007669"/>
    <property type="project" value="TreeGrafter"/>
</dbReference>
<feature type="compositionally biased region" description="Polar residues" evidence="6">
    <location>
        <begin position="177"/>
        <end position="189"/>
    </location>
</feature>
<feature type="compositionally biased region" description="Low complexity" evidence="6">
    <location>
        <begin position="1226"/>
        <end position="1235"/>
    </location>
</feature>
<feature type="compositionally biased region" description="Gly residues" evidence="6">
    <location>
        <begin position="792"/>
        <end position="801"/>
    </location>
</feature>
<feature type="domain" description="Argonaute hook" evidence="7">
    <location>
        <begin position="1113"/>
        <end position="1235"/>
    </location>
</feature>
<feature type="compositionally biased region" description="Low complexity" evidence="6">
    <location>
        <begin position="504"/>
        <end position="513"/>
    </location>
</feature>
<dbReference type="PANTHER" id="PTHR13020">
    <property type="entry name" value="TRINUCLEOTIDE REPEAT-CONTAINING GENE 6"/>
    <property type="match status" value="1"/>
</dbReference>
<evidence type="ECO:0000256" key="6">
    <source>
        <dbReference type="SAM" id="MobiDB-lite"/>
    </source>
</evidence>
<feature type="compositionally biased region" description="Low complexity" evidence="6">
    <location>
        <begin position="718"/>
        <end position="737"/>
    </location>
</feature>
<dbReference type="GO" id="GO:0006417">
    <property type="term" value="P:regulation of translation"/>
    <property type="evidence" value="ECO:0007669"/>
    <property type="project" value="UniProtKB-KW"/>
</dbReference>
<feature type="compositionally biased region" description="Basic and acidic residues" evidence="6">
    <location>
        <begin position="1648"/>
        <end position="1658"/>
    </location>
</feature>
<feature type="compositionally biased region" description="Basic and acidic residues" evidence="6">
    <location>
        <begin position="856"/>
        <end position="870"/>
    </location>
</feature>
<dbReference type="Proteomes" id="UP001059041">
    <property type="component" value="Linkage Group LG18"/>
</dbReference>
<accession>A0A9W7TIF8</accession>
<feature type="compositionally biased region" description="Basic and acidic residues" evidence="6">
    <location>
        <begin position="231"/>
        <end position="240"/>
    </location>
</feature>
<feature type="compositionally biased region" description="Low complexity" evidence="6">
    <location>
        <begin position="194"/>
        <end position="217"/>
    </location>
</feature>
<dbReference type="InterPro" id="IPR012677">
    <property type="entry name" value="Nucleotide-bd_a/b_plait_sf"/>
</dbReference>
<organism evidence="9 10">
    <name type="scientific">Triplophysa rosa</name>
    <name type="common">Cave loach</name>
    <dbReference type="NCBI Taxonomy" id="992332"/>
    <lineage>
        <taxon>Eukaryota</taxon>
        <taxon>Metazoa</taxon>
        <taxon>Chordata</taxon>
        <taxon>Craniata</taxon>
        <taxon>Vertebrata</taxon>
        <taxon>Euteleostomi</taxon>
        <taxon>Actinopterygii</taxon>
        <taxon>Neopterygii</taxon>
        <taxon>Teleostei</taxon>
        <taxon>Ostariophysi</taxon>
        <taxon>Cypriniformes</taxon>
        <taxon>Nemacheilidae</taxon>
        <taxon>Triplophysa</taxon>
    </lineage>
</organism>
<feature type="region of interest" description="Disordered" evidence="6">
    <location>
        <begin position="390"/>
        <end position="1275"/>
    </location>
</feature>
<dbReference type="CDD" id="cd12712">
    <property type="entry name" value="RRM_TNRC6B"/>
    <property type="match status" value="1"/>
</dbReference>
<feature type="compositionally biased region" description="Basic and acidic residues" evidence="6">
    <location>
        <begin position="880"/>
        <end position="889"/>
    </location>
</feature>
<feature type="compositionally biased region" description="Gly residues" evidence="6">
    <location>
        <begin position="623"/>
        <end position="642"/>
    </location>
</feature>
<dbReference type="PANTHER" id="PTHR13020:SF32">
    <property type="entry name" value="TRINUCLEOTIDE REPEAT-CONTAINING GENE 6B PROTEIN"/>
    <property type="match status" value="1"/>
</dbReference>
<feature type="compositionally biased region" description="Polar residues" evidence="6">
    <location>
        <begin position="1455"/>
        <end position="1465"/>
    </location>
</feature>
<feature type="compositionally biased region" description="Basic and acidic residues" evidence="6">
    <location>
        <begin position="30"/>
        <end position="45"/>
    </location>
</feature>
<dbReference type="SUPFAM" id="SSF54928">
    <property type="entry name" value="RNA-binding domain, RBD"/>
    <property type="match status" value="1"/>
</dbReference>
<feature type="compositionally biased region" description="Polar residues" evidence="6">
    <location>
        <begin position="1659"/>
        <end position="1668"/>
    </location>
</feature>
<feature type="compositionally biased region" description="Polar residues" evidence="6">
    <location>
        <begin position="676"/>
        <end position="688"/>
    </location>
</feature>
<dbReference type="InterPro" id="IPR052068">
    <property type="entry name" value="GW182_domain"/>
</dbReference>
<proteinExistence type="inferred from homology"/>
<feature type="region of interest" description="Disordered" evidence="6">
    <location>
        <begin position="30"/>
        <end position="240"/>
    </location>
</feature>
<feature type="compositionally biased region" description="Low complexity" evidence="6">
    <location>
        <begin position="395"/>
        <end position="410"/>
    </location>
</feature>
<dbReference type="GO" id="GO:0060213">
    <property type="term" value="P:positive regulation of nuclear-transcribed mRNA poly(A) tail shortening"/>
    <property type="evidence" value="ECO:0007669"/>
    <property type="project" value="TreeGrafter"/>
</dbReference>
<feature type="compositionally biased region" description="Basic and acidic residues" evidence="6">
    <location>
        <begin position="816"/>
        <end position="833"/>
    </location>
</feature>
<dbReference type="Pfam" id="PF10427">
    <property type="entry name" value="Ago_hook"/>
    <property type="match status" value="1"/>
</dbReference>
<comment type="similarity">
    <text evidence="1">Belongs to the GW182 family.</text>
</comment>
<feature type="compositionally biased region" description="Low complexity" evidence="6">
    <location>
        <begin position="1066"/>
        <end position="1082"/>
    </location>
</feature>
<feature type="compositionally biased region" description="Polar residues" evidence="6">
    <location>
        <begin position="997"/>
        <end position="1013"/>
    </location>
</feature>
<feature type="compositionally biased region" description="Low complexity" evidence="6">
    <location>
        <begin position="1109"/>
        <end position="1126"/>
    </location>
</feature>
<evidence type="ECO:0000259" key="7">
    <source>
        <dbReference type="Pfam" id="PF10427"/>
    </source>
</evidence>
<dbReference type="EMBL" id="JAFHDT010000018">
    <property type="protein sequence ID" value="KAI7797306.1"/>
    <property type="molecule type" value="Genomic_DNA"/>
</dbReference>
<feature type="compositionally biased region" description="Polar residues" evidence="6">
    <location>
        <begin position="75"/>
        <end position="86"/>
    </location>
</feature>
<feature type="compositionally biased region" description="Polar residues" evidence="6">
    <location>
        <begin position="411"/>
        <end position="423"/>
    </location>
</feature>
<evidence type="ECO:0000256" key="3">
    <source>
        <dbReference type="ARBA" id="ARBA00022845"/>
    </source>
</evidence>
<evidence type="ECO:0000256" key="4">
    <source>
        <dbReference type="ARBA" id="ARBA00022884"/>
    </source>
</evidence>
<keyword evidence="10" id="KW-1185">Reference proteome</keyword>
<dbReference type="Gene3D" id="3.30.70.330">
    <property type="match status" value="1"/>
</dbReference>
<feature type="compositionally biased region" description="Low complexity" evidence="6">
    <location>
        <begin position="577"/>
        <end position="600"/>
    </location>
</feature>
<gene>
    <name evidence="9" type="ORF">IRJ41_024565</name>
</gene>
<feature type="compositionally biased region" description="Polar residues" evidence="6">
    <location>
        <begin position="1678"/>
        <end position="1688"/>
    </location>
</feature>
<dbReference type="InterPro" id="IPR034925">
    <property type="entry name" value="TNRC6B_RRM"/>
</dbReference>
<dbReference type="Pfam" id="PF16608">
    <property type="entry name" value="TNRC6-PABC_bdg"/>
    <property type="match status" value="1"/>
</dbReference>
<dbReference type="GO" id="GO:0035195">
    <property type="term" value="P:miRNA-mediated post-transcriptional gene silencing"/>
    <property type="evidence" value="ECO:0007669"/>
    <property type="project" value="TreeGrafter"/>
</dbReference>
<feature type="compositionally biased region" description="Low complexity" evidence="6">
    <location>
        <begin position="468"/>
        <end position="478"/>
    </location>
</feature>
<feature type="compositionally biased region" description="Gly residues" evidence="6">
    <location>
        <begin position="892"/>
        <end position="906"/>
    </location>
</feature>
<feature type="compositionally biased region" description="Gly residues" evidence="6">
    <location>
        <begin position="1740"/>
        <end position="1750"/>
    </location>
</feature>
<keyword evidence="3" id="KW-0810">Translation regulation</keyword>
<keyword evidence="2" id="KW-0597">Phosphoprotein</keyword>
<feature type="domain" description="TNRC6 PABC binding" evidence="8">
    <location>
        <begin position="1501"/>
        <end position="1770"/>
    </location>
</feature>
<protein>
    <submittedName>
        <fullName evidence="9">Trinucleotide repeat-containing 6B protein</fullName>
    </submittedName>
</protein>
<evidence type="ECO:0000259" key="8">
    <source>
        <dbReference type="Pfam" id="PF16608"/>
    </source>
</evidence>
<evidence type="ECO:0000313" key="9">
    <source>
        <dbReference type="EMBL" id="KAI7797306.1"/>
    </source>
</evidence>
<feature type="compositionally biased region" description="Gly residues" evidence="6">
    <location>
        <begin position="926"/>
        <end position="937"/>
    </location>
</feature>
<sequence>MEYCFLHRRKWAGERSAYPKALPCQLQAHSQKECQEREQQFMEDKKRKKEDKKKRETSQKVVEQKNKVPELTKPPSAQSPATPNSASLSPGPVPSSTPSAATPAAGALPQGGNNAKRPAVANGQPSPGTQNSQRYMPREVPPRFRCQQDHKVLLKRGQPPLSSMLLGGGNSGGDSPNETVASASDSSQGPVGPAAPSLPHSTSSSSLAASSSNYANSMWGASSGSQPLSQGREKVIVDRSDLEEWPSIAAGDGSKLGDTAGTGCADGSGILNCSASWGERHLQQQAKVVGGGNGSRKGVNSGSPSPPTSSSSPNECMQSGSVWASSSHELVGGNAVAAGSLPPISKAAPLAGNSDGSLGVSCGIPGANFTPNANPSAWPALVQDGAGAVATEGGSSSLQSSSLSASNPLSVNQASHQHQLHQMQSRDREPSCGEWGGTALEPGAGPKNTGVAEGADMDSGSTGGGDGSASSTSSTGSSLWRAQPFPANSKTGASRTESWEDGAGESSVSAEGGNAWGVTGQDERSNLTGASAWGTGSGSQTSGVSQGAWGGDHTLVGDWGASSGVGGVSNQGRKAASSSNSSSSGGSVGNPTTSSSTPSTMTRAWDNQKEVGDVGAGDSSEWGGQGSRGGGETSSSSGGGNSRSGNQRHHCSHQPPNPEVALQNLLSRSDLDPRVLSNSGWGQTQIRQNVAWDMETGGPAAAPGVANSCSAMNAPGHTQSYSGSPGPSTTTDPSPSSLLQGAPLNANLNSNSIHGPPAVSTGEVWDNSSSSSLHTRGPPPYGVNTQNPGVLQSGGGGGNSPGGQSKPSGGWGGSEGHGKGWDSDGHEWREHRAGSVSGGWGDFQTHCTPASGWGDSQEKKGTGGRKEIGRGDAGNWGQRKSSDWGENEPKSGSGGWGDGKGSGGTSGDPDVGTWGNWDEGAPRGAWGAGGSRVGGDMGSKSQQGWGGKMHPSQMPNSQSASQKGPAQQQQQQSQPQQCQSMDTGAMQGGWGRRGAPSAQTQSSGWTSGPIQQLSSGPGDSSESSGWEEPSPQSISRKMEIDDGTSAWGDPSNYNHKSVNLWDKNNTPSGQAQSASPQQGTPSLQQQPPGRIPTGLGNRDLNLTHSSSKGPGIAPAGWGSSGSPSSPCVDNGTTAWSKTTEAPTSWGDPDDTGKASGWRDSSPNPVKSGSKSMQEGWGEGEGSVSASPHHSSWEEDDESGVMWNSTGSQGSSSSYNSGGWGPKKGNKGSMKGSGDSWMNPVTRQFSNMGILGEDPSGRSLDLAPGPPQDKKMEGEKRGMGLNEYNGDMRKGGRGGGAGAVFRPPGSKEVGACEPGPYYDKAGDQLFGSGGGMAQSRHQPGVLPINPSVRAQVPHQFLSPQVPGPVLKPPPSGGVGGGIFPPQLSPQHIAMLSSIYPPHIQFQLACQLLLQPQQQQQQQQQLLQNQRKFPPNIRQQTDPQQLARIMAVLQQQRQQQGGSAVGSSKLSPSHLGGPKMPMSDPLTHPGLAGSVADLHQKTQSTYSGFGPGVSLSGLELGPMVSGPAGLKDTGGQQSRFKRMMEGHSQAPSPPDSTLHKNGPIAAPLKMSGSSPYSQYELLGGEGLGVPSQGPSDHWHRSPGNKMGTKTGTSSWPPEFQPGVPWKGIPSVDPESDPYMTPGSMLSSSMSSLNDTEHQLLRDNTESNPTLNTLLPSPGAWPYSASESPLNNAHNQAKDYKPSWPPEPIGHNKPWKTNRNSSHLPRPPPGLTHQKQPSASPWAAGGPRFGRGWGGSGASQESRFGPGSAWSDGGASRGSCWLVLSNLTPQIDGSTLRTICMQHGPLLTFHLGLTQGSALIRYSTRQEAAKAQSALHMCVLGNTTILAEFVSEEEVARYFAHSQAAAAGSNSGAGAAISGPAVMAGSSGAGAVGTISAGSGERERAGSSTAGSNNSGGTGPSTWQSLDGTGSFPDPASAQGAGLSIFAPWSSNSVGGNAGGVDPGRAGLWGGGIQTAGYTNNSLWGSPAMEDRHQMSSPAALLPGDLLGGGADSI</sequence>
<feature type="compositionally biased region" description="Basic and acidic residues" evidence="6">
    <location>
        <begin position="136"/>
        <end position="152"/>
    </location>
</feature>
<feature type="compositionally biased region" description="Polar residues" evidence="6">
    <location>
        <begin position="1158"/>
        <end position="1172"/>
    </location>
</feature>
<comment type="caution">
    <text evidence="9">The sequence shown here is derived from an EMBL/GenBank/DDBJ whole genome shotgun (WGS) entry which is preliminary data.</text>
</comment>
<feature type="compositionally biased region" description="Polar residues" evidence="6">
    <location>
        <begin position="1051"/>
        <end position="1065"/>
    </location>
</feature>
<feature type="region of interest" description="Disordered" evidence="6">
    <location>
        <begin position="1887"/>
        <end position="1927"/>
    </location>
</feature>
<feature type="compositionally biased region" description="Low complexity" evidence="6">
    <location>
        <begin position="1637"/>
        <end position="1646"/>
    </location>
</feature>
<feature type="compositionally biased region" description="Polar residues" evidence="6">
    <location>
        <begin position="123"/>
        <end position="134"/>
    </location>
</feature>
<feature type="compositionally biased region" description="Low complexity" evidence="6">
    <location>
        <begin position="528"/>
        <end position="547"/>
    </location>
</feature>
<feature type="compositionally biased region" description="Low complexity" evidence="6">
    <location>
        <begin position="1204"/>
        <end position="1216"/>
    </location>
</feature>
<keyword evidence="5" id="KW-0943">RNA-mediated gene silencing</keyword>
<evidence type="ECO:0000256" key="2">
    <source>
        <dbReference type="ARBA" id="ARBA00022553"/>
    </source>
</evidence>
<feature type="compositionally biased region" description="Low complexity" evidence="6">
    <location>
        <begin position="87"/>
        <end position="108"/>
    </location>
</feature>
<reference evidence="9" key="1">
    <citation type="submission" date="2021-02" db="EMBL/GenBank/DDBJ databases">
        <title>Comparative genomics reveals that relaxation of natural selection precedes convergent phenotypic evolution of cavefish.</title>
        <authorList>
            <person name="Peng Z."/>
        </authorList>
    </citation>
    <scope>NUCLEOTIDE SEQUENCE</scope>
    <source>
        <tissue evidence="9">Muscle</tissue>
    </source>
</reference>
<feature type="compositionally biased region" description="Polar residues" evidence="6">
    <location>
        <begin position="1130"/>
        <end position="1142"/>
    </location>
</feature>
<feature type="region of interest" description="Disordered" evidence="6">
    <location>
        <begin position="1447"/>
        <end position="1481"/>
    </location>
</feature>
<feature type="compositionally biased region" description="Low complexity" evidence="6">
    <location>
        <begin position="957"/>
        <end position="980"/>
    </location>
</feature>
<dbReference type="GO" id="GO:0005654">
    <property type="term" value="C:nucleoplasm"/>
    <property type="evidence" value="ECO:0007669"/>
    <property type="project" value="TreeGrafter"/>
</dbReference>
<dbReference type="InterPro" id="IPR019486">
    <property type="entry name" value="Argonaute_hook_dom"/>
</dbReference>
<dbReference type="FunFam" id="3.30.70.330:FF:000011">
    <property type="entry name" value="trinucleotide repeat-containing gene 6A protein-like"/>
    <property type="match status" value="1"/>
</dbReference>
<dbReference type="InterPro" id="IPR035979">
    <property type="entry name" value="RBD_domain_sf"/>
</dbReference>
<keyword evidence="4" id="KW-0694">RNA-binding</keyword>
<feature type="compositionally biased region" description="Basic and acidic residues" evidence="6">
    <location>
        <begin position="53"/>
        <end position="70"/>
    </location>
</feature>
<feature type="compositionally biased region" description="Polar residues" evidence="6">
    <location>
        <begin position="219"/>
        <end position="229"/>
    </location>
</feature>